<evidence type="ECO:0000256" key="1">
    <source>
        <dbReference type="ARBA" id="ARBA00022676"/>
    </source>
</evidence>
<accession>A0A6J5LYB7</accession>
<name>A0A6J5LYB7_9CAUD</name>
<dbReference type="PANTHER" id="PTHR43363">
    <property type="entry name" value="HYPOXANTHINE PHOSPHORIBOSYLTRANSFERASE"/>
    <property type="match status" value="1"/>
</dbReference>
<dbReference type="InterPro" id="IPR000836">
    <property type="entry name" value="PRTase_dom"/>
</dbReference>
<evidence type="ECO:0000256" key="2">
    <source>
        <dbReference type="ARBA" id="ARBA00022679"/>
    </source>
</evidence>
<dbReference type="InterPro" id="IPR029057">
    <property type="entry name" value="PRTase-like"/>
</dbReference>
<organism evidence="4">
    <name type="scientific">uncultured Caudovirales phage</name>
    <dbReference type="NCBI Taxonomy" id="2100421"/>
    <lineage>
        <taxon>Viruses</taxon>
        <taxon>Duplodnaviria</taxon>
        <taxon>Heunggongvirae</taxon>
        <taxon>Uroviricota</taxon>
        <taxon>Caudoviricetes</taxon>
        <taxon>Peduoviridae</taxon>
        <taxon>Maltschvirus</taxon>
        <taxon>Maltschvirus maltsch</taxon>
    </lineage>
</organism>
<protein>
    <submittedName>
        <fullName evidence="4">COG2236 Predicted phosphoribosyltransferases</fullName>
    </submittedName>
</protein>
<dbReference type="GO" id="GO:0016757">
    <property type="term" value="F:glycosyltransferase activity"/>
    <property type="evidence" value="ECO:0007669"/>
    <property type="project" value="UniProtKB-KW"/>
</dbReference>
<keyword evidence="2 4" id="KW-0808">Transferase</keyword>
<dbReference type="Pfam" id="PF00156">
    <property type="entry name" value="Pribosyltran"/>
    <property type="match status" value="1"/>
</dbReference>
<evidence type="ECO:0000259" key="3">
    <source>
        <dbReference type="Pfam" id="PF00156"/>
    </source>
</evidence>
<feature type="domain" description="Phosphoribosyltransferase" evidence="3">
    <location>
        <begin position="6"/>
        <end position="171"/>
    </location>
</feature>
<evidence type="ECO:0000313" key="4">
    <source>
        <dbReference type="EMBL" id="CAB4137906.1"/>
    </source>
</evidence>
<keyword evidence="1 4" id="KW-0328">Glycosyltransferase</keyword>
<dbReference type="Gene3D" id="3.40.50.2020">
    <property type="match status" value="1"/>
</dbReference>
<dbReference type="SUPFAM" id="SSF53271">
    <property type="entry name" value="PRTase-like"/>
    <property type="match status" value="1"/>
</dbReference>
<dbReference type="PANTHER" id="PTHR43363:SF1">
    <property type="entry name" value="HYPOXANTHINE-GUANINE PHOSPHORIBOSYLTRANSFERASE"/>
    <property type="match status" value="1"/>
</dbReference>
<proteinExistence type="predicted"/>
<dbReference type="EMBL" id="LR796341">
    <property type="protein sequence ID" value="CAB4137906.1"/>
    <property type="molecule type" value="Genomic_DNA"/>
</dbReference>
<dbReference type="CDD" id="cd06223">
    <property type="entry name" value="PRTases_typeI"/>
    <property type="match status" value="1"/>
</dbReference>
<reference evidence="4" key="1">
    <citation type="submission" date="2020-04" db="EMBL/GenBank/DDBJ databases">
        <authorList>
            <person name="Chiriac C."/>
            <person name="Salcher M."/>
            <person name="Ghai R."/>
            <person name="Kavagutti S V."/>
        </authorList>
    </citation>
    <scope>NUCLEOTIDE SEQUENCE</scope>
</reference>
<sequence length="177" mass="20709">MKKIFLTWQDVEHHVQEILRQIQKDNWRPDYVVGLTRGGLVPANLISQYLEVPMETLKVSLRDGDNAESNLWMAEDAYGYREFDPMAGSDGRKKILIVDDINDTGATLNWIKQDWPSGCFPKDKRWKEVWGNNVRVAVLYDNESSKSKLNIDYSGVTINKAEEDSWIVFPWEDWWNR</sequence>
<gene>
    <name evidence="4" type="ORF">UFOVP328_127</name>
</gene>